<protein>
    <submittedName>
        <fullName evidence="1">Uncharacterized protein</fullName>
    </submittedName>
</protein>
<accession>A0A9N9KWX2</accession>
<dbReference type="EMBL" id="CAJVRL010000058">
    <property type="protein sequence ID" value="CAG8954969.1"/>
    <property type="molecule type" value="Genomic_DNA"/>
</dbReference>
<dbReference type="Gene3D" id="1.10.600.10">
    <property type="entry name" value="Farnesyl Diphosphate Synthase"/>
    <property type="match status" value="1"/>
</dbReference>
<comment type="caution">
    <text evidence="1">The sequence shown here is derived from an EMBL/GenBank/DDBJ whole genome shotgun (WGS) entry which is preliminary data.</text>
</comment>
<dbReference type="AlphaFoldDB" id="A0A9N9KWX2"/>
<name>A0A9N9KWX2_9HELO</name>
<proteinExistence type="predicted"/>
<gene>
    <name evidence="1" type="ORF">HYFRA_00008658</name>
</gene>
<organism evidence="1 2">
    <name type="scientific">Hymenoscyphus fraxineus</name>
    <dbReference type="NCBI Taxonomy" id="746836"/>
    <lineage>
        <taxon>Eukaryota</taxon>
        <taxon>Fungi</taxon>
        <taxon>Dikarya</taxon>
        <taxon>Ascomycota</taxon>
        <taxon>Pezizomycotina</taxon>
        <taxon>Leotiomycetes</taxon>
        <taxon>Helotiales</taxon>
        <taxon>Helotiaceae</taxon>
        <taxon>Hymenoscyphus</taxon>
    </lineage>
</organism>
<dbReference type="Proteomes" id="UP000696280">
    <property type="component" value="Unassembled WGS sequence"/>
</dbReference>
<sequence>MRLDSLDIDEKRGSMKHNQDLVKRNAEETVSVLTEDQEFYSFTEDPAKYVYYLTWRRITEESWKISTSLKRKTNSCVLEIQNSTIGVQRRFIETSQEYFETVIDQANPESITRNKNIKTFLENHRASSGAKVASHLIE</sequence>
<reference evidence="1" key="1">
    <citation type="submission" date="2021-07" db="EMBL/GenBank/DDBJ databases">
        <authorList>
            <person name="Durling M."/>
        </authorList>
    </citation>
    <scope>NUCLEOTIDE SEQUENCE</scope>
</reference>
<dbReference type="OrthoDB" id="6486656at2759"/>
<dbReference type="InterPro" id="IPR008949">
    <property type="entry name" value="Isoprenoid_synthase_dom_sf"/>
</dbReference>
<keyword evidence="2" id="KW-1185">Reference proteome</keyword>
<evidence type="ECO:0000313" key="1">
    <source>
        <dbReference type="EMBL" id="CAG8954969.1"/>
    </source>
</evidence>
<evidence type="ECO:0000313" key="2">
    <source>
        <dbReference type="Proteomes" id="UP000696280"/>
    </source>
</evidence>